<name>A0A1X2HA12_SYNRA</name>
<feature type="region of interest" description="Disordered" evidence="1">
    <location>
        <begin position="182"/>
        <end position="267"/>
    </location>
</feature>
<feature type="compositionally biased region" description="Basic and acidic residues" evidence="1">
    <location>
        <begin position="241"/>
        <end position="254"/>
    </location>
</feature>
<dbReference type="OrthoDB" id="2290844at2759"/>
<accession>A0A1X2HA12</accession>
<comment type="caution">
    <text evidence="3">The sequence shown here is derived from an EMBL/GenBank/DDBJ whole genome shotgun (WGS) entry which is preliminary data.</text>
</comment>
<reference evidence="3 4" key="1">
    <citation type="submission" date="2016-07" db="EMBL/GenBank/DDBJ databases">
        <title>Pervasive Adenine N6-methylation of Active Genes in Fungi.</title>
        <authorList>
            <consortium name="DOE Joint Genome Institute"/>
            <person name="Mondo S.J."/>
            <person name="Dannebaum R.O."/>
            <person name="Kuo R.C."/>
            <person name="Labutti K."/>
            <person name="Haridas S."/>
            <person name="Kuo A."/>
            <person name="Salamov A."/>
            <person name="Ahrendt S.R."/>
            <person name="Lipzen A."/>
            <person name="Sullivan W."/>
            <person name="Andreopoulos W.B."/>
            <person name="Clum A."/>
            <person name="Lindquist E."/>
            <person name="Daum C."/>
            <person name="Ramamoorthy G.K."/>
            <person name="Gryganskyi A."/>
            <person name="Culley D."/>
            <person name="Magnuson J.K."/>
            <person name="James T.Y."/>
            <person name="O'Malley M.A."/>
            <person name="Stajich J.E."/>
            <person name="Spatafora J.W."/>
            <person name="Visel A."/>
            <person name="Grigoriev I.V."/>
        </authorList>
    </citation>
    <scope>NUCLEOTIDE SEQUENCE [LARGE SCALE GENOMIC DNA]</scope>
    <source>
        <strain evidence="3 4">NRRL 2496</strain>
    </source>
</reference>
<dbReference type="Gene3D" id="1.10.720.30">
    <property type="entry name" value="SAP domain"/>
    <property type="match status" value="1"/>
</dbReference>
<dbReference type="AlphaFoldDB" id="A0A1X2HA12"/>
<gene>
    <name evidence="3" type="ORF">BCR43DRAFT_493066</name>
</gene>
<evidence type="ECO:0000259" key="2">
    <source>
        <dbReference type="Pfam" id="PF02037"/>
    </source>
</evidence>
<feature type="region of interest" description="Disordered" evidence="1">
    <location>
        <begin position="113"/>
        <end position="150"/>
    </location>
</feature>
<dbReference type="OMA" id="MSESREH"/>
<dbReference type="EMBL" id="MCGN01000006">
    <property type="protein sequence ID" value="ORY95480.1"/>
    <property type="molecule type" value="Genomic_DNA"/>
</dbReference>
<keyword evidence="4" id="KW-1185">Reference proteome</keyword>
<protein>
    <recommendedName>
        <fullName evidence="2">SAP domain-containing protein</fullName>
    </recommendedName>
</protein>
<dbReference type="InterPro" id="IPR003034">
    <property type="entry name" value="SAP_dom"/>
</dbReference>
<dbReference type="Pfam" id="PF02037">
    <property type="entry name" value="SAP"/>
    <property type="match status" value="1"/>
</dbReference>
<feature type="region of interest" description="Disordered" evidence="1">
    <location>
        <begin position="60"/>
        <end position="88"/>
    </location>
</feature>
<sequence>MNIIKLNWPRVQRLYYSTRPWSNTYLRKLKKTQLESLARENNLSPKGTKAQLITRLLDRPPASTQKQDPPQPEPAQRAKAQPQEQVQEVDAVEDEALDPQRWMESFELKVNQKRRTREAKAESFFPGSNTSARQERKKVTPPPVPDDIPEDMDIQWVKALEQKAANRSMRIRTDTLHATDTSTDHLVSQLHKGDNQPASTQSQARPAMANETPVAETPTTEDQIVRGEPIKADSNANDLPEEPKPAENASREQQQEQTSSSTEPRKDFATAAVGSGLLFWYVSGANGIHSLINWLTGSS</sequence>
<evidence type="ECO:0000313" key="3">
    <source>
        <dbReference type="EMBL" id="ORY95480.1"/>
    </source>
</evidence>
<organism evidence="3 4">
    <name type="scientific">Syncephalastrum racemosum</name>
    <name type="common">Filamentous fungus</name>
    <dbReference type="NCBI Taxonomy" id="13706"/>
    <lineage>
        <taxon>Eukaryota</taxon>
        <taxon>Fungi</taxon>
        <taxon>Fungi incertae sedis</taxon>
        <taxon>Mucoromycota</taxon>
        <taxon>Mucoromycotina</taxon>
        <taxon>Mucoromycetes</taxon>
        <taxon>Mucorales</taxon>
        <taxon>Syncephalastraceae</taxon>
        <taxon>Syncephalastrum</taxon>
    </lineage>
</organism>
<evidence type="ECO:0000313" key="4">
    <source>
        <dbReference type="Proteomes" id="UP000242180"/>
    </source>
</evidence>
<proteinExistence type="predicted"/>
<evidence type="ECO:0000256" key="1">
    <source>
        <dbReference type="SAM" id="MobiDB-lite"/>
    </source>
</evidence>
<feature type="domain" description="SAP" evidence="2">
    <location>
        <begin position="27"/>
        <end position="58"/>
    </location>
</feature>
<dbReference type="InterPro" id="IPR036361">
    <property type="entry name" value="SAP_dom_sf"/>
</dbReference>
<dbReference type="InParanoid" id="A0A1X2HA12"/>
<dbReference type="Proteomes" id="UP000242180">
    <property type="component" value="Unassembled WGS sequence"/>
</dbReference>